<reference evidence="1 2" key="1">
    <citation type="submission" date="2009-02" db="EMBL/GenBank/DDBJ databases">
        <title>Sequencing of the draft genome and assembly of Lutiella nitroferrum 2002.</title>
        <authorList>
            <consortium name="US DOE Joint Genome Institute (JGI-PGF)"/>
            <person name="Lucas S."/>
            <person name="Copeland A."/>
            <person name="Lapidus A."/>
            <person name="Glavina del Rio T."/>
            <person name="Tice H."/>
            <person name="Bruce D."/>
            <person name="Goodwin L."/>
            <person name="Pitluck S."/>
            <person name="Larimer F."/>
            <person name="Land M.L."/>
            <person name="Hauser L."/>
            <person name="Coates J.D."/>
        </authorList>
    </citation>
    <scope>NUCLEOTIDE SEQUENCE [LARGE SCALE GENOMIC DNA]</scope>
    <source>
        <strain evidence="1 2">2002</strain>
    </source>
</reference>
<evidence type="ECO:0000313" key="2">
    <source>
        <dbReference type="Proteomes" id="UP000003165"/>
    </source>
</evidence>
<evidence type="ECO:0008006" key="3">
    <source>
        <dbReference type="Google" id="ProtNLM"/>
    </source>
</evidence>
<comment type="caution">
    <text evidence="1">The sequence shown here is derived from an EMBL/GenBank/DDBJ whole genome shotgun (WGS) entry which is preliminary data.</text>
</comment>
<protein>
    <recommendedName>
        <fullName evidence="3">Nucleotide pyrophosphohydrolase</fullName>
    </recommendedName>
</protein>
<keyword evidence="2" id="KW-1185">Reference proteome</keyword>
<name>B9Z7S2_9NEIS</name>
<dbReference type="EMBL" id="ACIS01000010">
    <property type="protein sequence ID" value="EEG07208.1"/>
    <property type="molecule type" value="Genomic_DNA"/>
</dbReference>
<dbReference type="SUPFAM" id="SSF101386">
    <property type="entry name" value="all-alpha NTP pyrophosphatases"/>
    <property type="match status" value="1"/>
</dbReference>
<dbReference type="eggNOG" id="COG1694">
    <property type="taxonomic scope" value="Bacteria"/>
</dbReference>
<accession>B9Z7S2</accession>
<dbReference type="PANTHER" id="PTHR14552">
    <property type="match status" value="1"/>
</dbReference>
<evidence type="ECO:0000313" key="1">
    <source>
        <dbReference type="EMBL" id="EEG07208.1"/>
    </source>
</evidence>
<proteinExistence type="predicted"/>
<dbReference type="Proteomes" id="UP000003165">
    <property type="component" value="Unassembled WGS sequence"/>
</dbReference>
<sequence length="49" mass="5438">MTHPLIDSSGLAAALDQFALERDWPRYHTARNLVLALTGEVGELAEIFQ</sequence>
<dbReference type="PANTHER" id="PTHR14552:SF21">
    <property type="entry name" value="DCTP PYROPHOSPHATASE 1"/>
    <property type="match status" value="1"/>
</dbReference>
<gene>
    <name evidence="1" type="ORF">FuraDRAFT_3408</name>
</gene>
<organism evidence="1 2">
    <name type="scientific">Pseudogulbenkiania ferrooxidans 2002</name>
    <dbReference type="NCBI Taxonomy" id="279714"/>
    <lineage>
        <taxon>Bacteria</taxon>
        <taxon>Pseudomonadati</taxon>
        <taxon>Pseudomonadota</taxon>
        <taxon>Betaproteobacteria</taxon>
        <taxon>Neisseriales</taxon>
        <taxon>Chromobacteriaceae</taxon>
        <taxon>Pseudogulbenkiania</taxon>
    </lineage>
</organism>
<dbReference type="RefSeq" id="WP_008955427.1">
    <property type="nucleotide sequence ID" value="NZ_ACIS01000010.1"/>
</dbReference>
<dbReference type="AlphaFoldDB" id="B9Z7S2"/>
<dbReference type="Gene3D" id="1.10.287.1080">
    <property type="entry name" value="MazG-like"/>
    <property type="match status" value="1"/>
</dbReference>